<organism evidence="3 4">
    <name type="scientific">Candidatus Flavonifractor intestinigallinarum</name>
    <dbReference type="NCBI Taxonomy" id="2838586"/>
    <lineage>
        <taxon>Bacteria</taxon>
        <taxon>Bacillati</taxon>
        <taxon>Bacillota</taxon>
        <taxon>Clostridia</taxon>
        <taxon>Eubacteriales</taxon>
        <taxon>Oscillospiraceae</taxon>
        <taxon>Flavonifractor</taxon>
    </lineage>
</organism>
<accession>A0A9D2SA30</accession>
<dbReference type="EMBL" id="DWXO01000044">
    <property type="protein sequence ID" value="HJB80163.1"/>
    <property type="molecule type" value="Genomic_DNA"/>
</dbReference>
<dbReference type="CDD" id="cd03443">
    <property type="entry name" value="PaaI_thioesterase"/>
    <property type="match status" value="1"/>
</dbReference>
<comment type="caution">
    <text evidence="3">The sequence shown here is derived from an EMBL/GenBank/DDBJ whole genome shotgun (WGS) entry which is preliminary data.</text>
</comment>
<dbReference type="InterPro" id="IPR029069">
    <property type="entry name" value="HotDog_dom_sf"/>
</dbReference>
<dbReference type="InterPro" id="IPR052723">
    <property type="entry name" value="Acyl-CoA_thioesterase_PaaI"/>
</dbReference>
<dbReference type="PANTHER" id="PTHR42856">
    <property type="entry name" value="ACYL-COENZYME A THIOESTERASE PAAI"/>
    <property type="match status" value="1"/>
</dbReference>
<dbReference type="Proteomes" id="UP000823921">
    <property type="component" value="Unassembled WGS sequence"/>
</dbReference>
<dbReference type="GO" id="GO:0016289">
    <property type="term" value="F:acyl-CoA hydrolase activity"/>
    <property type="evidence" value="ECO:0007669"/>
    <property type="project" value="UniProtKB-ARBA"/>
</dbReference>
<sequence length="139" mass="14755">MDSYSELLNAVNNGPYFGPRSRVKVTRAGNGEAEGELEICTDTRNPMGIVHGGALFTLADTVAGTAAFTTGHTCVTLDSSMQFLAAAKGDKVYCTAKPKKLGRTIAVYDVTLTDNQNRLVASGVFSFFVKEMPADGLNP</sequence>
<reference evidence="3" key="2">
    <citation type="submission" date="2021-04" db="EMBL/GenBank/DDBJ databases">
        <authorList>
            <person name="Gilroy R."/>
        </authorList>
    </citation>
    <scope>NUCLEOTIDE SEQUENCE</scope>
    <source>
        <strain evidence="3">CHK192-8294</strain>
    </source>
</reference>
<dbReference type="SUPFAM" id="SSF54637">
    <property type="entry name" value="Thioesterase/thiol ester dehydrase-isomerase"/>
    <property type="match status" value="1"/>
</dbReference>
<evidence type="ECO:0000313" key="4">
    <source>
        <dbReference type="Proteomes" id="UP000823921"/>
    </source>
</evidence>
<proteinExistence type="predicted"/>
<dbReference type="AlphaFoldDB" id="A0A9D2SA30"/>
<protein>
    <submittedName>
        <fullName evidence="3">PaaI family thioesterase</fullName>
    </submittedName>
</protein>
<dbReference type="Pfam" id="PF03061">
    <property type="entry name" value="4HBT"/>
    <property type="match status" value="1"/>
</dbReference>
<evidence type="ECO:0000259" key="2">
    <source>
        <dbReference type="Pfam" id="PF03061"/>
    </source>
</evidence>
<feature type="domain" description="Thioesterase" evidence="2">
    <location>
        <begin position="47"/>
        <end position="121"/>
    </location>
</feature>
<dbReference type="InterPro" id="IPR006683">
    <property type="entry name" value="Thioestr_dom"/>
</dbReference>
<name>A0A9D2SA30_9FIRM</name>
<keyword evidence="1" id="KW-0378">Hydrolase</keyword>
<evidence type="ECO:0000256" key="1">
    <source>
        <dbReference type="ARBA" id="ARBA00022801"/>
    </source>
</evidence>
<gene>
    <name evidence="3" type="ORF">H9712_04210</name>
</gene>
<evidence type="ECO:0000313" key="3">
    <source>
        <dbReference type="EMBL" id="HJB80163.1"/>
    </source>
</evidence>
<reference evidence="3" key="1">
    <citation type="journal article" date="2021" name="PeerJ">
        <title>Extensive microbial diversity within the chicken gut microbiome revealed by metagenomics and culture.</title>
        <authorList>
            <person name="Gilroy R."/>
            <person name="Ravi A."/>
            <person name="Getino M."/>
            <person name="Pursley I."/>
            <person name="Horton D.L."/>
            <person name="Alikhan N.F."/>
            <person name="Baker D."/>
            <person name="Gharbi K."/>
            <person name="Hall N."/>
            <person name="Watson M."/>
            <person name="Adriaenssens E.M."/>
            <person name="Foster-Nyarko E."/>
            <person name="Jarju S."/>
            <person name="Secka A."/>
            <person name="Antonio M."/>
            <person name="Oren A."/>
            <person name="Chaudhuri R.R."/>
            <person name="La Ragione R."/>
            <person name="Hildebrand F."/>
            <person name="Pallen M.J."/>
        </authorList>
    </citation>
    <scope>NUCLEOTIDE SEQUENCE</scope>
    <source>
        <strain evidence="3">CHK192-8294</strain>
    </source>
</reference>
<dbReference type="NCBIfam" id="TIGR00369">
    <property type="entry name" value="unchar_dom_1"/>
    <property type="match status" value="1"/>
</dbReference>
<dbReference type="InterPro" id="IPR003736">
    <property type="entry name" value="PAAI_dom"/>
</dbReference>
<dbReference type="PANTHER" id="PTHR42856:SF1">
    <property type="entry name" value="ACYL-COENZYME A THIOESTERASE PAAI"/>
    <property type="match status" value="1"/>
</dbReference>
<dbReference type="Gene3D" id="3.10.129.10">
    <property type="entry name" value="Hotdog Thioesterase"/>
    <property type="match status" value="1"/>
</dbReference>